<protein>
    <recommendedName>
        <fullName evidence="6">Aspartyl/glutamyl-tRNA(Asn/Gln) amidotransferase subunit C</fullName>
        <shortName evidence="6">Asp/Glu-ADT subunit C</shortName>
        <ecNumber evidence="6">6.3.5.-</ecNumber>
    </recommendedName>
</protein>
<evidence type="ECO:0000313" key="13">
    <source>
        <dbReference type="Proteomes" id="UP000476820"/>
    </source>
</evidence>
<name>A0A093YC82_CLOBO</name>
<dbReference type="GO" id="GO:0006450">
    <property type="term" value="P:regulation of translational fidelity"/>
    <property type="evidence" value="ECO:0007669"/>
    <property type="project" value="InterPro"/>
</dbReference>
<evidence type="ECO:0000313" key="9">
    <source>
        <dbReference type="EMBL" id="NFN36137.1"/>
    </source>
</evidence>
<dbReference type="Proteomes" id="UP000476820">
    <property type="component" value="Unassembled WGS sequence"/>
</dbReference>
<evidence type="ECO:0000313" key="12">
    <source>
        <dbReference type="Proteomes" id="UP000473681"/>
    </source>
</evidence>
<evidence type="ECO:0000313" key="7">
    <source>
        <dbReference type="EMBL" id="NFA43660.1"/>
    </source>
</evidence>
<dbReference type="PANTHER" id="PTHR15004:SF0">
    <property type="entry name" value="GLUTAMYL-TRNA(GLN) AMIDOTRANSFERASE SUBUNIT C, MITOCHONDRIAL"/>
    <property type="match status" value="1"/>
</dbReference>
<dbReference type="EMBL" id="SWVK01000019">
    <property type="protein sequence ID" value="NFN36137.1"/>
    <property type="molecule type" value="Genomic_DNA"/>
</dbReference>
<dbReference type="OrthoDB" id="9813938at2"/>
<dbReference type="Gene3D" id="1.10.20.60">
    <property type="entry name" value="Glu-tRNAGln amidotransferase C subunit, N-terminal domain"/>
    <property type="match status" value="1"/>
</dbReference>
<keyword evidence="6" id="KW-0648">Protein biosynthesis</keyword>
<keyword evidence="6" id="KW-0436">Ligase</keyword>
<reference evidence="7 11" key="1">
    <citation type="submission" date="2019-02" db="EMBL/GenBank/DDBJ databases">
        <title>Genome sequencing of Clostridium botulinum clinical isolates.</title>
        <authorList>
            <person name="Brunt J."/>
            <person name="Van Vliet A.H.M."/>
            <person name="Stringer S.C."/>
            <person name="Grant K.A."/>
            <person name="Carter A.C."/>
            <person name="Peck M.W."/>
        </authorList>
    </citation>
    <scope>NUCLEOTIDE SEQUENCE [LARGE SCALE GENOMIC DNA]</scope>
    <source>
        <strain evidence="7 11">H113700579</strain>
    </source>
</reference>
<dbReference type="GO" id="GO:0050567">
    <property type="term" value="F:glutaminyl-tRNA synthase (glutamine-hydrolyzing) activity"/>
    <property type="evidence" value="ECO:0007669"/>
    <property type="project" value="UniProtKB-UniRule"/>
</dbReference>
<dbReference type="GO" id="GO:0005524">
    <property type="term" value="F:ATP binding"/>
    <property type="evidence" value="ECO:0007669"/>
    <property type="project" value="UniProtKB-KW"/>
</dbReference>
<organism evidence="8 13">
    <name type="scientific">Clostridium botulinum</name>
    <dbReference type="NCBI Taxonomy" id="1491"/>
    <lineage>
        <taxon>Bacteria</taxon>
        <taxon>Bacillati</taxon>
        <taxon>Bacillota</taxon>
        <taxon>Clostridia</taxon>
        <taxon>Eubacteriales</taxon>
        <taxon>Clostridiaceae</taxon>
        <taxon>Clostridium</taxon>
    </lineage>
</organism>
<comment type="catalytic activity">
    <reaction evidence="4 6">
        <text>L-aspartyl-tRNA(Asn) + L-glutamine + ATP + H2O = L-asparaginyl-tRNA(Asn) + L-glutamate + ADP + phosphate + 2 H(+)</text>
        <dbReference type="Rhea" id="RHEA:14513"/>
        <dbReference type="Rhea" id="RHEA-COMP:9674"/>
        <dbReference type="Rhea" id="RHEA-COMP:9677"/>
        <dbReference type="ChEBI" id="CHEBI:15377"/>
        <dbReference type="ChEBI" id="CHEBI:15378"/>
        <dbReference type="ChEBI" id="CHEBI:29985"/>
        <dbReference type="ChEBI" id="CHEBI:30616"/>
        <dbReference type="ChEBI" id="CHEBI:43474"/>
        <dbReference type="ChEBI" id="CHEBI:58359"/>
        <dbReference type="ChEBI" id="CHEBI:78515"/>
        <dbReference type="ChEBI" id="CHEBI:78516"/>
        <dbReference type="ChEBI" id="CHEBI:456216"/>
    </reaction>
</comment>
<dbReference type="Proteomes" id="UP000486903">
    <property type="component" value="Unassembled WGS sequence"/>
</dbReference>
<comment type="similarity">
    <text evidence="1 6">Belongs to the GatC family.</text>
</comment>
<dbReference type="InterPro" id="IPR036113">
    <property type="entry name" value="Asp/Glu-ADT_sf_sub_c"/>
</dbReference>
<dbReference type="GO" id="GO:0070681">
    <property type="term" value="P:glutaminyl-tRNAGln biosynthesis via transamidation"/>
    <property type="evidence" value="ECO:0007669"/>
    <property type="project" value="TreeGrafter"/>
</dbReference>
<evidence type="ECO:0000313" key="14">
    <source>
        <dbReference type="Proteomes" id="UP000486903"/>
    </source>
</evidence>
<evidence type="ECO:0000256" key="2">
    <source>
        <dbReference type="ARBA" id="ARBA00011123"/>
    </source>
</evidence>
<dbReference type="PANTHER" id="PTHR15004">
    <property type="entry name" value="GLUTAMYL-TRNA(GLN) AMIDOTRANSFERASE SUBUNIT C, MITOCHONDRIAL"/>
    <property type="match status" value="1"/>
</dbReference>
<dbReference type="OMA" id="VTPMAMK"/>
<keyword evidence="8" id="KW-0808">Transferase</keyword>
<dbReference type="EMBL" id="SXFB01000022">
    <property type="protein sequence ID" value="NFV27842.1"/>
    <property type="molecule type" value="Genomic_DNA"/>
</dbReference>
<evidence type="ECO:0000256" key="5">
    <source>
        <dbReference type="ARBA" id="ARBA00047913"/>
    </source>
</evidence>
<keyword evidence="6" id="KW-0067">ATP-binding</keyword>
<sequence>MSVTKKDVEYVAELARLSFNEDEKESLASDLNQILNYVEKLQELDTEKEDIIVNPYYIENKFREDEITPSIKLEEVLENAPKTLEEYVLVPTIIREQ</sequence>
<keyword evidence="6" id="KW-0547">Nucleotide-binding</keyword>
<evidence type="ECO:0000256" key="3">
    <source>
        <dbReference type="ARBA" id="ARBA00024799"/>
    </source>
</evidence>
<dbReference type="AlphaFoldDB" id="A0A093YC82"/>
<dbReference type="HAMAP" id="MF_00122">
    <property type="entry name" value="GatC"/>
    <property type="match status" value="1"/>
</dbReference>
<comment type="function">
    <text evidence="3 6">Allows the formation of correctly charged Asn-tRNA(Asn) or Gln-tRNA(Gln) through the transamidation of misacylated Asp-tRNA(Asn) or Glu-tRNA(Gln) in organisms which lack either or both of asparaginyl-tRNA or glutaminyl-tRNA synthetases. The reaction takes place in the presence of glutamine and ATP through an activated phospho-Asp-tRNA(Asn) or phospho-Glu-tRNA(Gln).</text>
</comment>
<dbReference type="Proteomes" id="UP000473681">
    <property type="component" value="Unassembled WGS sequence"/>
</dbReference>
<dbReference type="EMBL" id="SWOV01000008">
    <property type="protein sequence ID" value="NFF87167.1"/>
    <property type="molecule type" value="Genomic_DNA"/>
</dbReference>
<dbReference type="EMBL" id="SGKU01000045">
    <property type="protein sequence ID" value="NFA43660.1"/>
    <property type="molecule type" value="Genomic_DNA"/>
</dbReference>
<dbReference type="GO" id="GO:0006412">
    <property type="term" value="P:translation"/>
    <property type="evidence" value="ECO:0007669"/>
    <property type="project" value="UniProtKB-UniRule"/>
</dbReference>
<evidence type="ECO:0000313" key="10">
    <source>
        <dbReference type="EMBL" id="NFV27842.1"/>
    </source>
</evidence>
<accession>A0A093YC82</accession>
<dbReference type="RefSeq" id="WP_003371286.1">
    <property type="nucleotide sequence ID" value="NZ_CP010520.1"/>
</dbReference>
<dbReference type="NCBIfam" id="TIGR00135">
    <property type="entry name" value="gatC"/>
    <property type="match status" value="1"/>
</dbReference>
<evidence type="ECO:0000256" key="1">
    <source>
        <dbReference type="ARBA" id="ARBA00010757"/>
    </source>
</evidence>
<dbReference type="SMR" id="A0A093YC82"/>
<evidence type="ECO:0000313" key="8">
    <source>
        <dbReference type="EMBL" id="NFF87167.1"/>
    </source>
</evidence>
<comment type="catalytic activity">
    <reaction evidence="5 6">
        <text>L-glutamyl-tRNA(Gln) + L-glutamine + ATP + H2O = L-glutaminyl-tRNA(Gln) + L-glutamate + ADP + phosphate + H(+)</text>
        <dbReference type="Rhea" id="RHEA:17521"/>
        <dbReference type="Rhea" id="RHEA-COMP:9681"/>
        <dbReference type="Rhea" id="RHEA-COMP:9684"/>
        <dbReference type="ChEBI" id="CHEBI:15377"/>
        <dbReference type="ChEBI" id="CHEBI:15378"/>
        <dbReference type="ChEBI" id="CHEBI:29985"/>
        <dbReference type="ChEBI" id="CHEBI:30616"/>
        <dbReference type="ChEBI" id="CHEBI:43474"/>
        <dbReference type="ChEBI" id="CHEBI:58359"/>
        <dbReference type="ChEBI" id="CHEBI:78520"/>
        <dbReference type="ChEBI" id="CHEBI:78521"/>
        <dbReference type="ChEBI" id="CHEBI:456216"/>
    </reaction>
</comment>
<gene>
    <name evidence="6 8" type="primary">gatC</name>
    <name evidence="7" type="ORF">EXM65_14090</name>
    <name evidence="8" type="ORF">FC774_04645</name>
    <name evidence="9" type="ORF">FDB51_13565</name>
    <name evidence="10" type="ORF">FDG31_17130</name>
</gene>
<evidence type="ECO:0000256" key="4">
    <source>
        <dbReference type="ARBA" id="ARBA00047380"/>
    </source>
</evidence>
<proteinExistence type="inferred from homology"/>
<dbReference type="SUPFAM" id="SSF141000">
    <property type="entry name" value="Glu-tRNAGln amidotransferase C subunit"/>
    <property type="match status" value="1"/>
</dbReference>
<reference evidence="12 13" key="2">
    <citation type="submission" date="2019-04" db="EMBL/GenBank/DDBJ databases">
        <title>Genome sequencing of Clostridium botulinum Groups I-IV and Clostridium butyricum.</title>
        <authorList>
            <person name="Brunt J."/>
            <person name="Van Vliet A.H.M."/>
            <person name="Stringer S.C."/>
            <person name="Carter A.T."/>
            <person name="Peck M.W."/>
        </authorList>
    </citation>
    <scope>NUCLEOTIDE SEQUENCE [LARGE SCALE GENOMIC DNA]</scope>
    <source>
        <strain evidence="8 13">1605</strain>
        <strain evidence="10 14">BL81</strain>
        <strain evidence="9 12">CB-K-33E</strain>
    </source>
</reference>
<dbReference type="EC" id="6.3.5.-" evidence="6"/>
<dbReference type="Proteomes" id="UP000472355">
    <property type="component" value="Unassembled WGS sequence"/>
</dbReference>
<comment type="subunit">
    <text evidence="2 6">Heterotrimer of A, B and C subunits.</text>
</comment>
<dbReference type="InterPro" id="IPR003837">
    <property type="entry name" value="GatC"/>
</dbReference>
<dbReference type="GO" id="GO:0016740">
    <property type="term" value="F:transferase activity"/>
    <property type="evidence" value="ECO:0007669"/>
    <property type="project" value="UniProtKB-KW"/>
</dbReference>
<evidence type="ECO:0000313" key="11">
    <source>
        <dbReference type="Proteomes" id="UP000472355"/>
    </source>
</evidence>
<dbReference type="Pfam" id="PF02686">
    <property type="entry name" value="GatC"/>
    <property type="match status" value="1"/>
</dbReference>
<evidence type="ECO:0000256" key="6">
    <source>
        <dbReference type="HAMAP-Rule" id="MF_00122"/>
    </source>
</evidence>
<comment type="caution">
    <text evidence="8">The sequence shown here is derived from an EMBL/GenBank/DDBJ whole genome shotgun (WGS) entry which is preliminary data.</text>
</comment>